<accession>A0A7T2YRP2</accession>
<name>A0A7T2YRP2_9BURK</name>
<dbReference type="KEGG" id="dla:I6G47_27645"/>
<dbReference type="EMBL" id="CP065748">
    <property type="protein sequence ID" value="QPS80712.1"/>
    <property type="molecule type" value="Genomic_DNA"/>
</dbReference>
<sequence>MSVPVFIIYGARHSAYSYAYLSRMLASGLRPSCILSIDQSQKNQAASRSLMAHGMAQYPLVEAAWERSESLYCLLELAEKHGIPYLAVSDFLCPKLKMYLQQNVPDVVVATDGPIVKGAMLYAAKNGILSVHSAQLPTFRGNWTTYFNLYHNLPLVVSAFIMQPWVDEGVLLDFREVAVHEGMDLAQVNEAALNASIDLACDVLIKMAGDELMVRRQEPWEGEIFRGSSENGILQPAMPLTQQQELAARMRGKEYGFYTRIA</sequence>
<dbReference type="SUPFAM" id="SSF53328">
    <property type="entry name" value="Formyltransferase"/>
    <property type="match status" value="1"/>
</dbReference>
<protein>
    <recommendedName>
        <fullName evidence="3">Methionyl-tRNA formyltransferase</fullName>
    </recommendedName>
</protein>
<keyword evidence="2" id="KW-1185">Reference proteome</keyword>
<reference evidence="1 2" key="1">
    <citation type="submission" date="2020-12" db="EMBL/GenBank/DDBJ databases">
        <title>FDA dAtabase for Regulatory Grade micrObial Sequences (FDA-ARGOS): Supporting development and validation of Infectious Disease Dx tests.</title>
        <authorList>
            <person name="Sproer C."/>
            <person name="Gronow S."/>
            <person name="Severitt S."/>
            <person name="Schroder I."/>
            <person name="Tallon L."/>
            <person name="Sadzewicz L."/>
            <person name="Zhao X."/>
            <person name="Boylan J."/>
            <person name="Ott S."/>
            <person name="Bowen H."/>
            <person name="Vavikolanu K."/>
            <person name="Mehta A."/>
            <person name="Aluvathingal J."/>
            <person name="Nadendla S."/>
            <person name="Lowell S."/>
            <person name="Myers T."/>
            <person name="Yan Y."/>
            <person name="Sichtig H."/>
        </authorList>
    </citation>
    <scope>NUCLEOTIDE SEQUENCE [LARGE SCALE GENOMIC DNA]</scope>
    <source>
        <strain evidence="1 2">FDAARGOS_890</strain>
    </source>
</reference>
<proteinExistence type="predicted"/>
<evidence type="ECO:0000313" key="1">
    <source>
        <dbReference type="EMBL" id="QPS80712.1"/>
    </source>
</evidence>
<gene>
    <name evidence="1" type="ORF">I6G47_27645</name>
</gene>
<organism evidence="1 2">
    <name type="scientific">Delftia lacustris</name>
    <dbReference type="NCBI Taxonomy" id="558537"/>
    <lineage>
        <taxon>Bacteria</taxon>
        <taxon>Pseudomonadati</taxon>
        <taxon>Pseudomonadota</taxon>
        <taxon>Betaproteobacteria</taxon>
        <taxon>Burkholderiales</taxon>
        <taxon>Comamonadaceae</taxon>
        <taxon>Delftia</taxon>
    </lineage>
</organism>
<dbReference type="Proteomes" id="UP000595064">
    <property type="component" value="Chromosome"/>
</dbReference>
<dbReference type="RefSeq" id="WP_016450940.1">
    <property type="nucleotide sequence ID" value="NZ_CP065748.1"/>
</dbReference>
<evidence type="ECO:0000313" key="2">
    <source>
        <dbReference type="Proteomes" id="UP000595064"/>
    </source>
</evidence>
<dbReference type="InterPro" id="IPR036477">
    <property type="entry name" value="Formyl_transf_N_sf"/>
</dbReference>
<dbReference type="Gene3D" id="3.40.50.170">
    <property type="entry name" value="Formyl transferase, N-terminal domain"/>
    <property type="match status" value="1"/>
</dbReference>
<dbReference type="AlphaFoldDB" id="A0A7T2YRP2"/>
<evidence type="ECO:0008006" key="3">
    <source>
        <dbReference type="Google" id="ProtNLM"/>
    </source>
</evidence>